<dbReference type="EMBL" id="CM009290">
    <property type="protein sequence ID" value="PNT56345.1"/>
    <property type="molecule type" value="Genomic_DNA"/>
</dbReference>
<evidence type="ECO:0000313" key="2">
    <source>
        <dbReference type="Proteomes" id="UP000006729"/>
    </source>
</evidence>
<proteinExistence type="predicted"/>
<organism evidence="1 2">
    <name type="scientific">Populus trichocarpa</name>
    <name type="common">Western balsam poplar</name>
    <name type="synonym">Populus balsamifera subsp. trichocarpa</name>
    <dbReference type="NCBI Taxonomy" id="3694"/>
    <lineage>
        <taxon>Eukaryota</taxon>
        <taxon>Viridiplantae</taxon>
        <taxon>Streptophyta</taxon>
        <taxon>Embryophyta</taxon>
        <taxon>Tracheophyta</taxon>
        <taxon>Spermatophyta</taxon>
        <taxon>Magnoliopsida</taxon>
        <taxon>eudicotyledons</taxon>
        <taxon>Gunneridae</taxon>
        <taxon>Pentapetalae</taxon>
        <taxon>rosids</taxon>
        <taxon>fabids</taxon>
        <taxon>Malpighiales</taxon>
        <taxon>Salicaceae</taxon>
        <taxon>Saliceae</taxon>
        <taxon>Populus</taxon>
    </lineage>
</organism>
<dbReference type="AlphaFoldDB" id="B9GJM6"/>
<dbReference type="InParanoid" id="B9GJM6"/>
<reference evidence="1 2" key="1">
    <citation type="journal article" date="2006" name="Science">
        <title>The genome of black cottonwood, Populus trichocarpa (Torr. &amp; Gray).</title>
        <authorList>
            <person name="Tuskan G.A."/>
            <person name="Difazio S."/>
            <person name="Jansson S."/>
            <person name="Bohlmann J."/>
            <person name="Grigoriev I."/>
            <person name="Hellsten U."/>
            <person name="Putnam N."/>
            <person name="Ralph S."/>
            <person name="Rombauts S."/>
            <person name="Salamov A."/>
            <person name="Schein J."/>
            <person name="Sterck L."/>
            <person name="Aerts A."/>
            <person name="Bhalerao R.R."/>
            <person name="Bhalerao R.P."/>
            <person name="Blaudez D."/>
            <person name="Boerjan W."/>
            <person name="Brun A."/>
            <person name="Brunner A."/>
            <person name="Busov V."/>
            <person name="Campbell M."/>
            <person name="Carlson J."/>
            <person name="Chalot M."/>
            <person name="Chapman J."/>
            <person name="Chen G.L."/>
            <person name="Cooper D."/>
            <person name="Coutinho P.M."/>
            <person name="Couturier J."/>
            <person name="Covert S."/>
            <person name="Cronk Q."/>
            <person name="Cunningham R."/>
            <person name="Davis J."/>
            <person name="Degroeve S."/>
            <person name="Dejardin A."/>
            <person name="Depamphilis C."/>
            <person name="Detter J."/>
            <person name="Dirks B."/>
            <person name="Dubchak I."/>
            <person name="Duplessis S."/>
            <person name="Ehlting J."/>
            <person name="Ellis B."/>
            <person name="Gendler K."/>
            <person name="Goodstein D."/>
            <person name="Gribskov M."/>
            <person name="Grimwood J."/>
            <person name="Groover A."/>
            <person name="Gunter L."/>
            <person name="Hamberger B."/>
            <person name="Heinze B."/>
            <person name="Helariutta Y."/>
            <person name="Henrissat B."/>
            <person name="Holligan D."/>
            <person name="Holt R."/>
            <person name="Huang W."/>
            <person name="Islam-Faridi N."/>
            <person name="Jones S."/>
            <person name="Jones-Rhoades M."/>
            <person name="Jorgensen R."/>
            <person name="Joshi C."/>
            <person name="Kangasjarvi J."/>
            <person name="Karlsson J."/>
            <person name="Kelleher C."/>
            <person name="Kirkpatrick R."/>
            <person name="Kirst M."/>
            <person name="Kohler A."/>
            <person name="Kalluri U."/>
            <person name="Larimer F."/>
            <person name="Leebens-Mack J."/>
            <person name="Leple J.C."/>
            <person name="Locascio P."/>
            <person name="Lou Y."/>
            <person name="Lucas S."/>
            <person name="Martin F."/>
            <person name="Montanini B."/>
            <person name="Napoli C."/>
            <person name="Nelson D.R."/>
            <person name="Nelson C."/>
            <person name="Nieminen K."/>
            <person name="Nilsson O."/>
            <person name="Pereda V."/>
            <person name="Peter G."/>
            <person name="Philippe R."/>
            <person name="Pilate G."/>
            <person name="Poliakov A."/>
            <person name="Razumovskaya J."/>
            <person name="Richardson P."/>
            <person name="Rinaldi C."/>
            <person name="Ritland K."/>
            <person name="Rouze P."/>
            <person name="Ryaboy D."/>
            <person name="Schmutz J."/>
            <person name="Schrader J."/>
            <person name="Segerman B."/>
            <person name="Shin H."/>
            <person name="Siddiqui A."/>
            <person name="Sterky F."/>
            <person name="Terry A."/>
            <person name="Tsai C.J."/>
            <person name="Uberbacher E."/>
            <person name="Unneberg P."/>
            <person name="Vahala J."/>
            <person name="Wall K."/>
            <person name="Wessler S."/>
            <person name="Yang G."/>
            <person name="Yin T."/>
            <person name="Douglas C."/>
            <person name="Marra M."/>
            <person name="Sandberg G."/>
            <person name="Van de Peer Y."/>
            <person name="Rokhsar D."/>
        </authorList>
    </citation>
    <scope>NUCLEOTIDE SEQUENCE [LARGE SCALE GENOMIC DNA]</scope>
    <source>
        <strain evidence="2">cv. Nisqually</strain>
    </source>
</reference>
<keyword evidence="2" id="KW-1185">Reference proteome</keyword>
<sequence>MRVFTPVETRVPALSIEALAMMFPQPQPPILSVVEAAVGPSTRASMEEFKDVFTYLTLGRTPFNFPILTDEERLLITKRFPYDRNSLKRWPPKLVYRLSLPLCGLSLLLLGKKPNISRLSLKL</sequence>
<dbReference type="Proteomes" id="UP000006729">
    <property type="component" value="Chromosome 1"/>
</dbReference>
<dbReference type="HOGENOM" id="CLU_2019151_0_0_1"/>
<gene>
    <name evidence="1" type="ORF">POPTR_001G241000</name>
</gene>
<protein>
    <submittedName>
        <fullName evidence="1">Uncharacterized protein</fullName>
    </submittedName>
</protein>
<evidence type="ECO:0000313" key="1">
    <source>
        <dbReference type="EMBL" id="PNT56345.1"/>
    </source>
</evidence>
<accession>B9GJM6</accession>
<name>B9GJM6_POPTR</name>